<dbReference type="OrthoDB" id="649093at2"/>
<dbReference type="RefSeq" id="WP_131916795.1">
    <property type="nucleotide sequence ID" value="NZ_SMLG01000009.1"/>
</dbReference>
<dbReference type="InterPro" id="IPR011652">
    <property type="entry name" value="MORN_2"/>
</dbReference>
<dbReference type="Gene3D" id="3.90.930.1">
    <property type="match status" value="1"/>
</dbReference>
<evidence type="ECO:0000313" key="1">
    <source>
        <dbReference type="EMBL" id="TDE42978.1"/>
    </source>
</evidence>
<dbReference type="AlphaFoldDB" id="A0A4R5F5J6"/>
<dbReference type="Gene3D" id="3.30.1150.10">
    <property type="match status" value="1"/>
</dbReference>
<organism evidence="1 2">
    <name type="scientific">Flavobacterium rhamnosiphilum</name>
    <dbReference type="NCBI Taxonomy" id="2541724"/>
    <lineage>
        <taxon>Bacteria</taxon>
        <taxon>Pseudomonadati</taxon>
        <taxon>Bacteroidota</taxon>
        <taxon>Flavobacteriia</taxon>
        <taxon>Flavobacteriales</taxon>
        <taxon>Flavobacteriaceae</taxon>
        <taxon>Flavobacterium</taxon>
    </lineage>
</organism>
<gene>
    <name evidence="1" type="ORF">E0I26_12480</name>
</gene>
<accession>A0A4R5F5J6</accession>
<sequence>MKSNLHFILFLLIPILSFSQTPISKKIYLDSLWNETTEANHKYYRITKSYNLNQDSYTVSDYYKSGVLQMAGTSKTKDYLSKEGQFIFYYENGNKRSIANYVNSRPSGKQFDWYENGQIKSEIEYLENQNGSISEISVNQFWNTENVQKVIDGNGDYEYSDDRQHENGKIKNGFHDGIWKGYNKNLNWSYTEIYENGKFISGVSIDSSNTEHPYDVIESKPKPKKGIEHFYGYIGKTFNTPKVQGLKGKIYITFVVDANGKIIEPKILRDIGYGTGLEAIRVLTSYGNWIPGQQRGINVRVLYSIPITIQSRY</sequence>
<dbReference type="EMBL" id="SMLG01000009">
    <property type="protein sequence ID" value="TDE42978.1"/>
    <property type="molecule type" value="Genomic_DNA"/>
</dbReference>
<reference evidence="1 2" key="1">
    <citation type="submission" date="2019-03" db="EMBL/GenBank/DDBJ databases">
        <title>Novel species of Flavobacterium.</title>
        <authorList>
            <person name="Liu Q."/>
            <person name="Xin Y.-H."/>
        </authorList>
    </citation>
    <scope>NUCLEOTIDE SEQUENCE [LARGE SCALE GENOMIC DNA]</scope>
    <source>
        <strain evidence="1 2">LB3P52</strain>
    </source>
</reference>
<keyword evidence="2" id="KW-1185">Reference proteome</keyword>
<dbReference type="Proteomes" id="UP000294814">
    <property type="component" value="Unassembled WGS sequence"/>
</dbReference>
<dbReference type="Pfam" id="PF07661">
    <property type="entry name" value="MORN_2"/>
    <property type="match status" value="2"/>
</dbReference>
<proteinExistence type="predicted"/>
<dbReference type="SUPFAM" id="SSF82185">
    <property type="entry name" value="Histone H3 K4-specific methyltransferase SET7/9 N-terminal domain"/>
    <property type="match status" value="1"/>
</dbReference>
<dbReference type="SUPFAM" id="SSF74653">
    <property type="entry name" value="TolA/TonB C-terminal domain"/>
    <property type="match status" value="1"/>
</dbReference>
<comment type="caution">
    <text evidence="1">The sequence shown here is derived from an EMBL/GenBank/DDBJ whole genome shotgun (WGS) entry which is preliminary data.</text>
</comment>
<protein>
    <submittedName>
        <fullName evidence="1">Energy transducer TonB</fullName>
    </submittedName>
</protein>
<evidence type="ECO:0000313" key="2">
    <source>
        <dbReference type="Proteomes" id="UP000294814"/>
    </source>
</evidence>
<name>A0A4R5F5J6_9FLAO</name>